<dbReference type="GO" id="GO:0008146">
    <property type="term" value="F:sulfotransferase activity"/>
    <property type="evidence" value="ECO:0007669"/>
    <property type="project" value="InterPro"/>
</dbReference>
<dbReference type="GO" id="GO:0016020">
    <property type="term" value="C:membrane"/>
    <property type="evidence" value="ECO:0007669"/>
    <property type="project" value="InterPro"/>
</dbReference>
<name>A0A0T5P4V5_9RHOB</name>
<reference evidence="3 5" key="2">
    <citation type="submission" date="2018-08" db="EMBL/GenBank/DDBJ databases">
        <title>Genetic Globetrotter - A new plasmid hitch-hiking vast phylogenetic and geographic distances.</title>
        <authorList>
            <person name="Vollmers J."/>
            <person name="Petersen J."/>
        </authorList>
    </citation>
    <scope>NUCLEOTIDE SEQUENCE [LARGE SCALE GENOMIC DNA]</scope>
    <source>
        <strain evidence="3 5">DSM 26383</strain>
    </source>
</reference>
<dbReference type="PATRIC" id="fig|540747.5.peg.1847"/>
<gene>
    <name evidence="3" type="ORF">RIdsm_03755</name>
    <name evidence="2" type="ORF">XM52_20435</name>
</gene>
<sequence length="229" mass="25485">MPIATISAKLVYFAHVPRCGGTSVENYLRGRFGPLALLDRQFIADPLLRTWCRSSPQHMEAAVLDRLIPPAFFAATFALVRHPADRLASVFRFQRDIERTIDPATGFTTWLDGLPKRLAEDPFHLDNHLRPMTDLVPANAVIFRLENGMEPVLTWIDELAGDTRGARKMPTANSHADRLAAQETEPLPAPELTDDALDIIARLYATDFERFGYDPEKAELSPAAANPPA</sequence>
<dbReference type="Gene3D" id="3.40.50.300">
    <property type="entry name" value="P-loop containing nucleotide triphosphate hydrolases"/>
    <property type="match status" value="1"/>
</dbReference>
<keyword evidence="3" id="KW-0808">Transferase</keyword>
<dbReference type="Proteomes" id="UP000051401">
    <property type="component" value="Unassembled WGS sequence"/>
</dbReference>
<dbReference type="InterPro" id="IPR027417">
    <property type="entry name" value="P-loop_NTPase"/>
</dbReference>
<dbReference type="EMBL" id="LAXI01000017">
    <property type="protein sequence ID" value="KRS15934.1"/>
    <property type="molecule type" value="Genomic_DNA"/>
</dbReference>
<protein>
    <submittedName>
        <fullName evidence="3">Sulfotransferase family protein</fullName>
    </submittedName>
</protein>
<feature type="region of interest" description="Disordered" evidence="1">
    <location>
        <begin position="166"/>
        <end position="189"/>
    </location>
</feature>
<dbReference type="RefSeq" id="WP_057819013.1">
    <property type="nucleotide sequence ID" value="NZ_CP031598.1"/>
</dbReference>
<evidence type="ECO:0000313" key="3">
    <source>
        <dbReference type="EMBL" id="QEW27932.1"/>
    </source>
</evidence>
<evidence type="ECO:0000313" key="2">
    <source>
        <dbReference type="EMBL" id="KRS15934.1"/>
    </source>
</evidence>
<keyword evidence="4" id="KW-1185">Reference proteome</keyword>
<proteinExistence type="predicted"/>
<accession>A0A0T5P4V5</accession>
<evidence type="ECO:0000313" key="5">
    <source>
        <dbReference type="Proteomes" id="UP000325785"/>
    </source>
</evidence>
<dbReference type="KEGG" id="rid:RIdsm_03755"/>
<reference evidence="2 4" key="1">
    <citation type="submission" date="2015-04" db="EMBL/GenBank/DDBJ databases">
        <title>The draft genome sequence of Roseovarius indicus B108T.</title>
        <authorList>
            <person name="Li G."/>
            <person name="Lai Q."/>
            <person name="Shao Z."/>
            <person name="Yan P."/>
        </authorList>
    </citation>
    <scope>NUCLEOTIDE SEQUENCE [LARGE SCALE GENOMIC DNA]</scope>
    <source>
        <strain evidence="2 4">B108</strain>
    </source>
</reference>
<dbReference type="OrthoDB" id="7444642at2"/>
<dbReference type="InterPro" id="IPR005331">
    <property type="entry name" value="Sulfotransferase"/>
</dbReference>
<dbReference type="SUPFAM" id="SSF52540">
    <property type="entry name" value="P-loop containing nucleoside triphosphate hydrolases"/>
    <property type="match status" value="1"/>
</dbReference>
<organism evidence="2 4">
    <name type="scientific">Roseovarius indicus</name>
    <dbReference type="NCBI Taxonomy" id="540747"/>
    <lineage>
        <taxon>Bacteria</taxon>
        <taxon>Pseudomonadati</taxon>
        <taxon>Pseudomonadota</taxon>
        <taxon>Alphaproteobacteria</taxon>
        <taxon>Rhodobacterales</taxon>
        <taxon>Roseobacteraceae</taxon>
        <taxon>Roseovarius</taxon>
    </lineage>
</organism>
<evidence type="ECO:0000256" key="1">
    <source>
        <dbReference type="SAM" id="MobiDB-lite"/>
    </source>
</evidence>
<dbReference type="Pfam" id="PF03567">
    <property type="entry name" value="Sulfotransfer_2"/>
    <property type="match status" value="1"/>
</dbReference>
<dbReference type="EMBL" id="CP031598">
    <property type="protein sequence ID" value="QEW27932.1"/>
    <property type="molecule type" value="Genomic_DNA"/>
</dbReference>
<dbReference type="Proteomes" id="UP000325785">
    <property type="component" value="Chromosome"/>
</dbReference>
<dbReference type="AlphaFoldDB" id="A0A0T5P4V5"/>
<evidence type="ECO:0000313" key="4">
    <source>
        <dbReference type="Proteomes" id="UP000051401"/>
    </source>
</evidence>